<reference evidence="4" key="1">
    <citation type="submission" date="2018-05" db="EMBL/GenBank/DDBJ databases">
        <authorList>
            <person name="Lanie J.A."/>
            <person name="Ng W.-L."/>
            <person name="Kazmierczak K.M."/>
            <person name="Andrzejewski T.M."/>
            <person name="Davidsen T.M."/>
            <person name="Wayne K.J."/>
            <person name="Tettelin H."/>
            <person name="Glass J.I."/>
            <person name="Rusch D."/>
            <person name="Podicherti R."/>
            <person name="Tsui H.-C.T."/>
            <person name="Winkler M.E."/>
        </authorList>
    </citation>
    <scope>NUCLEOTIDE SEQUENCE</scope>
</reference>
<accession>A0A382NLT5</accession>
<gene>
    <name evidence="4" type="ORF">METZ01_LOCUS314121</name>
</gene>
<dbReference type="SUPFAM" id="SSF56349">
    <property type="entry name" value="DNA breaking-rejoining enzymes"/>
    <property type="match status" value="1"/>
</dbReference>
<dbReference type="PROSITE" id="PS51898">
    <property type="entry name" value="TYR_RECOMBINASE"/>
    <property type="match status" value="1"/>
</dbReference>
<dbReference type="GO" id="GO:0015074">
    <property type="term" value="P:DNA integration"/>
    <property type="evidence" value="ECO:0007669"/>
    <property type="project" value="InterPro"/>
</dbReference>
<proteinExistence type="predicted"/>
<dbReference type="Gene3D" id="1.10.150.130">
    <property type="match status" value="1"/>
</dbReference>
<protein>
    <recommendedName>
        <fullName evidence="3">Tyr recombinase domain-containing protein</fullName>
    </recommendedName>
</protein>
<dbReference type="EMBL" id="UINC01100875">
    <property type="protein sequence ID" value="SVC61267.1"/>
    <property type="molecule type" value="Genomic_DNA"/>
</dbReference>
<dbReference type="InterPro" id="IPR013762">
    <property type="entry name" value="Integrase-like_cat_sf"/>
</dbReference>
<dbReference type="InterPro" id="IPR052925">
    <property type="entry name" value="Phage_Integrase-like_Recomb"/>
</dbReference>
<evidence type="ECO:0000313" key="4">
    <source>
        <dbReference type="EMBL" id="SVC61267.1"/>
    </source>
</evidence>
<keyword evidence="1" id="KW-0238">DNA-binding</keyword>
<feature type="non-terminal residue" evidence="4">
    <location>
        <position position="268"/>
    </location>
</feature>
<organism evidence="4">
    <name type="scientific">marine metagenome</name>
    <dbReference type="NCBI Taxonomy" id="408172"/>
    <lineage>
        <taxon>unclassified sequences</taxon>
        <taxon>metagenomes</taxon>
        <taxon>ecological metagenomes</taxon>
    </lineage>
</organism>
<dbReference type="InterPro" id="IPR010998">
    <property type="entry name" value="Integrase_recombinase_N"/>
</dbReference>
<evidence type="ECO:0000259" key="3">
    <source>
        <dbReference type="PROSITE" id="PS51898"/>
    </source>
</evidence>
<dbReference type="GO" id="GO:0006310">
    <property type="term" value="P:DNA recombination"/>
    <property type="evidence" value="ECO:0007669"/>
    <property type="project" value="UniProtKB-KW"/>
</dbReference>
<dbReference type="SUPFAM" id="SSF47823">
    <property type="entry name" value="lambda integrase-like, N-terminal domain"/>
    <property type="match status" value="1"/>
</dbReference>
<name>A0A382NLT5_9ZZZZ</name>
<evidence type="ECO:0000256" key="2">
    <source>
        <dbReference type="ARBA" id="ARBA00023172"/>
    </source>
</evidence>
<dbReference type="InterPro" id="IPR002104">
    <property type="entry name" value="Integrase_catalytic"/>
</dbReference>
<dbReference type="PANTHER" id="PTHR34605">
    <property type="entry name" value="PHAGE_INTEGRASE DOMAIN-CONTAINING PROTEIN"/>
    <property type="match status" value="1"/>
</dbReference>
<dbReference type="InterPro" id="IPR011010">
    <property type="entry name" value="DNA_brk_join_enz"/>
</dbReference>
<dbReference type="AlphaFoldDB" id="A0A382NLT5"/>
<feature type="domain" description="Tyr recombinase" evidence="3">
    <location>
        <begin position="117"/>
        <end position="268"/>
    </location>
</feature>
<dbReference type="PANTHER" id="PTHR34605:SF4">
    <property type="entry name" value="DNA ADENINE METHYLTRANSFERASE"/>
    <property type="match status" value="1"/>
</dbReference>
<dbReference type="GO" id="GO:0003677">
    <property type="term" value="F:DNA binding"/>
    <property type="evidence" value="ECO:0007669"/>
    <property type="project" value="UniProtKB-KW"/>
</dbReference>
<sequence length="268" mass="30490">MKDIDILHQPPAEELELNRKLVQARSLSDSSWRVLRSQWSKFQQWAKASGDPMLPISPETLCDYMTHLAESGIKTAGLDSARWAIDQIHRFKELERPSNSEQVRLHLKGLKRLMLEQRPEQVRINRKQPITIDHIRRMHFQEGIIGIRDKALLLTGFATGMRRSELSALKKDDIQATEFGYRITIWKSKTNQEGLEEKVDLLKATRGKNLDWCPVKALEELLEAVPGDAVFQSMNGKGVSVRFSGKHLSGYSIACIVKKVSNSTDSDT</sequence>
<evidence type="ECO:0000256" key="1">
    <source>
        <dbReference type="ARBA" id="ARBA00023125"/>
    </source>
</evidence>
<keyword evidence="2" id="KW-0233">DNA recombination</keyword>
<dbReference type="Gene3D" id="1.10.443.10">
    <property type="entry name" value="Intergrase catalytic core"/>
    <property type="match status" value="1"/>
</dbReference>